<dbReference type="InterPro" id="IPR010290">
    <property type="entry name" value="TM_effector"/>
</dbReference>
<evidence type="ECO:0000313" key="9">
    <source>
        <dbReference type="EMBL" id="NIJ14364.1"/>
    </source>
</evidence>
<feature type="transmembrane region" description="Helical" evidence="7">
    <location>
        <begin position="87"/>
        <end position="107"/>
    </location>
</feature>
<organism evidence="9 10">
    <name type="scientific">Saccharomonospora amisosensis</name>
    <dbReference type="NCBI Taxonomy" id="1128677"/>
    <lineage>
        <taxon>Bacteria</taxon>
        <taxon>Bacillati</taxon>
        <taxon>Actinomycetota</taxon>
        <taxon>Actinomycetes</taxon>
        <taxon>Pseudonocardiales</taxon>
        <taxon>Pseudonocardiaceae</taxon>
        <taxon>Saccharomonospora</taxon>
    </lineage>
</organism>
<dbReference type="Pfam" id="PF05977">
    <property type="entry name" value="MFS_3"/>
    <property type="match status" value="1"/>
</dbReference>
<dbReference type="InterPro" id="IPR020846">
    <property type="entry name" value="MFS_dom"/>
</dbReference>
<dbReference type="GO" id="GO:0022857">
    <property type="term" value="F:transmembrane transporter activity"/>
    <property type="evidence" value="ECO:0007669"/>
    <property type="project" value="InterPro"/>
</dbReference>
<feature type="transmembrane region" description="Helical" evidence="7">
    <location>
        <begin position="119"/>
        <end position="138"/>
    </location>
</feature>
<keyword evidence="5 7" id="KW-1133">Transmembrane helix</keyword>
<accession>A0A7X5ZSV3</accession>
<evidence type="ECO:0000256" key="7">
    <source>
        <dbReference type="SAM" id="Phobius"/>
    </source>
</evidence>
<dbReference type="Proteomes" id="UP000545493">
    <property type="component" value="Unassembled WGS sequence"/>
</dbReference>
<keyword evidence="3" id="KW-1003">Cell membrane</keyword>
<feature type="transmembrane region" description="Helical" evidence="7">
    <location>
        <begin position="29"/>
        <end position="49"/>
    </location>
</feature>
<keyword evidence="10" id="KW-1185">Reference proteome</keyword>
<feature type="transmembrane region" description="Helical" evidence="7">
    <location>
        <begin position="239"/>
        <end position="260"/>
    </location>
</feature>
<evidence type="ECO:0000256" key="3">
    <source>
        <dbReference type="ARBA" id="ARBA00022475"/>
    </source>
</evidence>
<reference evidence="9 10" key="1">
    <citation type="submission" date="2020-03" db="EMBL/GenBank/DDBJ databases">
        <title>Sequencing the genomes of 1000 actinobacteria strains.</title>
        <authorList>
            <person name="Klenk H.-P."/>
        </authorList>
    </citation>
    <scope>NUCLEOTIDE SEQUENCE [LARGE SCALE GENOMIC DNA]</scope>
    <source>
        <strain evidence="9 10">DSM 45685</strain>
    </source>
</reference>
<feature type="transmembrane region" description="Helical" evidence="7">
    <location>
        <begin position="150"/>
        <end position="171"/>
    </location>
</feature>
<dbReference type="SUPFAM" id="SSF103473">
    <property type="entry name" value="MFS general substrate transporter"/>
    <property type="match status" value="1"/>
</dbReference>
<dbReference type="InterPro" id="IPR036259">
    <property type="entry name" value="MFS_trans_sf"/>
</dbReference>
<evidence type="ECO:0000313" key="10">
    <source>
        <dbReference type="Proteomes" id="UP000545493"/>
    </source>
</evidence>
<feature type="transmembrane region" description="Helical" evidence="7">
    <location>
        <begin position="267"/>
        <end position="287"/>
    </location>
</feature>
<dbReference type="AlphaFoldDB" id="A0A7X5ZSV3"/>
<feature type="domain" description="Major facilitator superfamily (MFS) profile" evidence="8">
    <location>
        <begin position="1"/>
        <end position="177"/>
    </location>
</feature>
<protein>
    <submittedName>
        <fullName evidence="9">MFS family permease</fullName>
    </submittedName>
</protein>
<dbReference type="PANTHER" id="PTHR23513:SF9">
    <property type="entry name" value="ENTEROBACTIN EXPORTER ENTS"/>
    <property type="match status" value="1"/>
</dbReference>
<gene>
    <name evidence="9" type="ORF">FHU38_004765</name>
</gene>
<evidence type="ECO:0000256" key="6">
    <source>
        <dbReference type="ARBA" id="ARBA00023136"/>
    </source>
</evidence>
<dbReference type="GO" id="GO:0005886">
    <property type="term" value="C:plasma membrane"/>
    <property type="evidence" value="ECO:0007669"/>
    <property type="project" value="UniProtKB-SubCell"/>
</dbReference>
<feature type="transmembrane region" description="Helical" evidence="7">
    <location>
        <begin position="61"/>
        <end position="81"/>
    </location>
</feature>
<evidence type="ECO:0000259" key="8">
    <source>
        <dbReference type="PROSITE" id="PS50850"/>
    </source>
</evidence>
<evidence type="ECO:0000256" key="1">
    <source>
        <dbReference type="ARBA" id="ARBA00004429"/>
    </source>
</evidence>
<evidence type="ECO:0000256" key="2">
    <source>
        <dbReference type="ARBA" id="ARBA00022448"/>
    </source>
</evidence>
<dbReference type="PANTHER" id="PTHR23513">
    <property type="entry name" value="INTEGRAL MEMBRANE EFFLUX PROTEIN-RELATED"/>
    <property type="match status" value="1"/>
</dbReference>
<comment type="subcellular location">
    <subcellularLocation>
        <location evidence="1">Cell inner membrane</location>
        <topology evidence="1">Multi-pass membrane protein</topology>
    </subcellularLocation>
</comment>
<dbReference type="EMBL" id="JAAOYM010000002">
    <property type="protein sequence ID" value="NIJ14364.1"/>
    <property type="molecule type" value="Genomic_DNA"/>
</dbReference>
<evidence type="ECO:0000256" key="4">
    <source>
        <dbReference type="ARBA" id="ARBA00022692"/>
    </source>
</evidence>
<evidence type="ECO:0000256" key="5">
    <source>
        <dbReference type="ARBA" id="ARBA00022989"/>
    </source>
</evidence>
<feature type="transmembrane region" description="Helical" evidence="7">
    <location>
        <begin position="356"/>
        <end position="376"/>
    </location>
</feature>
<feature type="transmembrane region" description="Helical" evidence="7">
    <location>
        <begin position="203"/>
        <end position="227"/>
    </location>
</feature>
<keyword evidence="6 7" id="KW-0472">Membrane</keyword>
<name>A0A7X5ZSV3_9PSEU</name>
<comment type="caution">
    <text evidence="9">The sequence shown here is derived from an EMBL/GenBank/DDBJ whole genome shotgun (WGS) entry which is preliminary data.</text>
</comment>
<dbReference type="Gene3D" id="1.20.1250.20">
    <property type="entry name" value="MFS general substrate transporter like domains"/>
    <property type="match status" value="1"/>
</dbReference>
<keyword evidence="4 7" id="KW-0812">Transmembrane</keyword>
<dbReference type="CDD" id="cd06173">
    <property type="entry name" value="MFS_MefA_like"/>
    <property type="match status" value="1"/>
</dbReference>
<keyword evidence="2" id="KW-0813">Transport</keyword>
<sequence length="396" mass="39619">MSTTSSTFGGQLLVVGVLAQVWQLSGSSVAVGAIGLANAVPTVVFGMIGGALADGLDRRRLVVLSTVGQLLSAALLAWHAFAGIRSLPTVLILVAVHAAFLGLSAPVRRTFVATLLPPRLVGAGIALTHLSSQAAMLAGPAAAGVITARWGAGACYALDVLALAIALYGVWRLPAAARPGGEPTRPGPRAIWEGWRFIGRSPALAGSFLTDVFATVLAMPVALFPAINAERFGGNPDTLGLFLSAIAVGGIAAGTASGLVTRSRGAGLIQLLAAGVWGVGIIGFGLAQPLWLALGCLAVSGAADTFGVIARGALVQAATPDSHRGRVSAAELALGISGPDLGNFRSGVVAGATSPAFAAVCGGLMCVAGVVGLGLLNRPLRRFRLPGSPDSTRSPA</sequence>
<dbReference type="PROSITE" id="PS50850">
    <property type="entry name" value="MFS"/>
    <property type="match status" value="1"/>
</dbReference>
<proteinExistence type="predicted"/>